<evidence type="ECO:0000313" key="3">
    <source>
        <dbReference type="EMBL" id="AWX69684.1"/>
    </source>
</evidence>
<dbReference type="InterPro" id="IPR002877">
    <property type="entry name" value="RNA_MeTrfase_FtsJ_dom"/>
</dbReference>
<dbReference type="InterPro" id="IPR047048">
    <property type="entry name" value="TlyA"/>
</dbReference>
<keyword evidence="3" id="KW-0489">Methyltransferase</keyword>
<gene>
    <name evidence="3" type="ORF">DP065_02935</name>
</gene>
<keyword evidence="3" id="KW-0808">Transferase</keyword>
<dbReference type="EMBL" id="CP030140">
    <property type="protein sequence ID" value="AWX69684.1"/>
    <property type="molecule type" value="Genomic_DNA"/>
</dbReference>
<dbReference type="InterPro" id="IPR004538">
    <property type="entry name" value="Hemolysin_A/TlyA"/>
</dbReference>
<evidence type="ECO:0000256" key="1">
    <source>
        <dbReference type="ARBA" id="ARBA00022884"/>
    </source>
</evidence>
<dbReference type="PANTHER" id="PTHR32319">
    <property type="entry name" value="BACTERIAL HEMOLYSIN-LIKE PROTEIN"/>
    <property type="match status" value="1"/>
</dbReference>
<dbReference type="PANTHER" id="PTHR32319:SF0">
    <property type="entry name" value="BACTERIAL HEMOLYSIN-LIKE PROTEIN"/>
    <property type="match status" value="1"/>
</dbReference>
<dbReference type="InterPro" id="IPR029063">
    <property type="entry name" value="SAM-dependent_MTases_sf"/>
</dbReference>
<dbReference type="GO" id="GO:0032259">
    <property type="term" value="P:methylation"/>
    <property type="evidence" value="ECO:0007669"/>
    <property type="project" value="UniProtKB-KW"/>
</dbReference>
<dbReference type="Proteomes" id="UP000250218">
    <property type="component" value="Chromosome"/>
</dbReference>
<evidence type="ECO:0000313" key="4">
    <source>
        <dbReference type="Proteomes" id="UP000250218"/>
    </source>
</evidence>
<feature type="domain" description="Ribosomal RNA methyltransferase FtsJ" evidence="2">
    <location>
        <begin position="60"/>
        <end position="238"/>
    </location>
</feature>
<sequence length="248" mass="28886">MRRTLLELIMEKENLDEFLAESWIREGYVIANGEKTFLPSLKFEENTFKYEILKKNKNKYVSRAALKLIEAIKKFKIDIKNKVCLDIGSSTGGFVQVLLENQAKKVYAVDCGTNQLDYSLRTNPKIKIYEKTNLKNLTRSMFEEEIDFVSCDVSFISSKHVFKVCKEILNENTTLMLLIKPQFEASSKYVETGGFVKEEHHHYIINKVINFAKSFEFKNEFIAKSPITGEKSKNIEYISLFRKEEINE</sequence>
<protein>
    <submittedName>
        <fullName evidence="3">TlyA family rRNA (Cytidine-2'-O)-methyltransferase</fullName>
    </submittedName>
</protein>
<name>A0A2Z4NDL1_9BACT</name>
<dbReference type="GO" id="GO:0008168">
    <property type="term" value="F:methyltransferase activity"/>
    <property type="evidence" value="ECO:0007669"/>
    <property type="project" value="UniProtKB-KW"/>
</dbReference>
<reference evidence="4" key="1">
    <citation type="submission" date="2018-06" db="EMBL/GenBank/DDBJ databases">
        <title>Complete genome sequences of Mycoplasma anatis, M. anseris and M. cloacale type strains.</title>
        <authorList>
            <person name="Grozner D."/>
            <person name="Forro B."/>
            <person name="Sulyok K.M."/>
            <person name="Marton S."/>
            <person name="Kreizinger Z."/>
            <person name="Banyai K."/>
            <person name="Gyuranecz M."/>
        </authorList>
    </citation>
    <scope>NUCLEOTIDE SEQUENCE [LARGE SCALE GENOMIC DNA]</scope>
    <source>
        <strain evidence="4">ATCC 49234</strain>
    </source>
</reference>
<dbReference type="AlphaFoldDB" id="A0A2Z4NDL1"/>
<dbReference type="Pfam" id="PF01728">
    <property type="entry name" value="FtsJ"/>
    <property type="match status" value="1"/>
</dbReference>
<keyword evidence="1" id="KW-0694">RNA-binding</keyword>
<proteinExistence type="predicted"/>
<dbReference type="RefSeq" id="WP_033178920.1">
    <property type="nucleotide sequence ID" value="NZ_CP030140.1"/>
</dbReference>
<dbReference type="SUPFAM" id="SSF53335">
    <property type="entry name" value="S-adenosyl-L-methionine-dependent methyltransferases"/>
    <property type="match status" value="1"/>
</dbReference>
<evidence type="ECO:0000259" key="2">
    <source>
        <dbReference type="Pfam" id="PF01728"/>
    </source>
</evidence>
<keyword evidence="4" id="KW-1185">Reference proteome</keyword>
<dbReference type="Gene3D" id="3.40.50.150">
    <property type="entry name" value="Vaccinia Virus protein VP39"/>
    <property type="match status" value="1"/>
</dbReference>
<accession>A0A2Z4NDL1</accession>
<dbReference type="GO" id="GO:0003723">
    <property type="term" value="F:RNA binding"/>
    <property type="evidence" value="ECO:0007669"/>
    <property type="project" value="UniProtKB-KW"/>
</dbReference>
<dbReference type="NCBIfam" id="TIGR00478">
    <property type="entry name" value="tly"/>
    <property type="match status" value="1"/>
</dbReference>
<dbReference type="KEGG" id="mane:DP065_02935"/>
<organism evidence="3 4">
    <name type="scientific">[Mycoplasma] anseris</name>
    <dbReference type="NCBI Taxonomy" id="92400"/>
    <lineage>
        <taxon>Bacteria</taxon>
        <taxon>Bacillati</taxon>
        <taxon>Mycoplasmatota</taxon>
        <taxon>Mycoplasmoidales</taxon>
        <taxon>Metamycoplasmataceae</taxon>
        <taxon>Metamycoplasma</taxon>
    </lineage>
</organism>
<dbReference type="CDD" id="cd02440">
    <property type="entry name" value="AdoMet_MTases"/>
    <property type="match status" value="1"/>
</dbReference>